<name>A0A7M2WXL4_9BACT</name>
<dbReference type="GO" id="GO:0000156">
    <property type="term" value="F:phosphorelay response regulator activity"/>
    <property type="evidence" value="ECO:0007669"/>
    <property type="project" value="TreeGrafter"/>
</dbReference>
<evidence type="ECO:0000256" key="3">
    <source>
        <dbReference type="ARBA" id="ARBA00022679"/>
    </source>
</evidence>
<keyword evidence="6" id="KW-0067">ATP-binding</keyword>
<protein>
    <recommendedName>
        <fullName evidence="2">histidine kinase</fullName>
        <ecNumber evidence="2">2.7.13.3</ecNumber>
    </recommendedName>
</protein>
<feature type="transmembrane region" description="Helical" evidence="9">
    <location>
        <begin position="31"/>
        <end position="49"/>
    </location>
</feature>
<dbReference type="Pfam" id="PF00512">
    <property type="entry name" value="HisKA"/>
    <property type="match status" value="1"/>
</dbReference>
<keyword evidence="12" id="KW-1185">Reference proteome</keyword>
<dbReference type="RefSeq" id="WP_206293311.1">
    <property type="nucleotide sequence ID" value="NZ_CP063458.1"/>
</dbReference>
<evidence type="ECO:0000256" key="7">
    <source>
        <dbReference type="ARBA" id="ARBA00023012"/>
    </source>
</evidence>
<evidence type="ECO:0000256" key="4">
    <source>
        <dbReference type="ARBA" id="ARBA00022741"/>
    </source>
</evidence>
<dbReference type="InterPro" id="IPR036890">
    <property type="entry name" value="HATPase_C_sf"/>
</dbReference>
<gene>
    <name evidence="11" type="ORF">IPV69_02350</name>
</gene>
<dbReference type="SMART" id="SM00387">
    <property type="entry name" value="HATPase_c"/>
    <property type="match status" value="1"/>
</dbReference>
<dbReference type="Pfam" id="PF02518">
    <property type="entry name" value="HATPase_c"/>
    <property type="match status" value="1"/>
</dbReference>
<dbReference type="GO" id="GO:0007234">
    <property type="term" value="P:osmosensory signaling via phosphorelay pathway"/>
    <property type="evidence" value="ECO:0007669"/>
    <property type="project" value="TreeGrafter"/>
</dbReference>
<feature type="coiled-coil region" evidence="8">
    <location>
        <begin position="57"/>
        <end position="91"/>
    </location>
</feature>
<evidence type="ECO:0000256" key="6">
    <source>
        <dbReference type="ARBA" id="ARBA00022840"/>
    </source>
</evidence>
<proteinExistence type="predicted"/>
<dbReference type="SUPFAM" id="SSF55874">
    <property type="entry name" value="ATPase domain of HSP90 chaperone/DNA topoisomerase II/histidine kinase"/>
    <property type="match status" value="1"/>
</dbReference>
<evidence type="ECO:0000256" key="5">
    <source>
        <dbReference type="ARBA" id="ARBA00022777"/>
    </source>
</evidence>
<keyword evidence="3" id="KW-0808">Transferase</keyword>
<reference evidence="11 12" key="1">
    <citation type="submission" date="2020-10" db="EMBL/GenBank/DDBJ databases">
        <title>Wide distribution of Phycisphaera-like planctomycetes from WD2101 soil group in peatlands and genome analysis of the first cultivated representative.</title>
        <authorList>
            <person name="Dedysh S.N."/>
            <person name="Beletsky A.V."/>
            <person name="Ivanova A."/>
            <person name="Kulichevskaya I.S."/>
            <person name="Suzina N.E."/>
            <person name="Philippov D.A."/>
            <person name="Rakitin A.L."/>
            <person name="Mardanov A.V."/>
            <person name="Ravin N.V."/>
        </authorList>
    </citation>
    <scope>NUCLEOTIDE SEQUENCE [LARGE SCALE GENOMIC DNA]</scope>
    <source>
        <strain evidence="11 12">M1803</strain>
    </source>
</reference>
<comment type="catalytic activity">
    <reaction evidence="1">
        <text>ATP + protein L-histidine = ADP + protein N-phospho-L-histidine.</text>
        <dbReference type="EC" id="2.7.13.3"/>
    </reaction>
</comment>
<dbReference type="GO" id="GO:0000155">
    <property type="term" value="F:phosphorelay sensor kinase activity"/>
    <property type="evidence" value="ECO:0007669"/>
    <property type="project" value="InterPro"/>
</dbReference>
<evidence type="ECO:0000313" key="12">
    <source>
        <dbReference type="Proteomes" id="UP000593765"/>
    </source>
</evidence>
<organism evidence="11 12">
    <name type="scientific">Humisphaera borealis</name>
    <dbReference type="NCBI Taxonomy" id="2807512"/>
    <lineage>
        <taxon>Bacteria</taxon>
        <taxon>Pseudomonadati</taxon>
        <taxon>Planctomycetota</taxon>
        <taxon>Phycisphaerae</taxon>
        <taxon>Tepidisphaerales</taxon>
        <taxon>Tepidisphaeraceae</taxon>
        <taxon>Humisphaera</taxon>
    </lineage>
</organism>
<keyword evidence="9" id="KW-0812">Transmembrane</keyword>
<dbReference type="SUPFAM" id="SSF47384">
    <property type="entry name" value="Homodimeric domain of signal transducing histidine kinase"/>
    <property type="match status" value="1"/>
</dbReference>
<keyword evidence="4" id="KW-0547">Nucleotide-binding</keyword>
<accession>A0A7M2WXL4</accession>
<keyword evidence="9" id="KW-1133">Transmembrane helix</keyword>
<evidence type="ECO:0000256" key="2">
    <source>
        <dbReference type="ARBA" id="ARBA00012438"/>
    </source>
</evidence>
<dbReference type="KEGG" id="hbs:IPV69_02350"/>
<dbReference type="EMBL" id="CP063458">
    <property type="protein sequence ID" value="QOV90235.1"/>
    <property type="molecule type" value="Genomic_DNA"/>
</dbReference>
<dbReference type="PANTHER" id="PTHR42878:SF7">
    <property type="entry name" value="SENSOR HISTIDINE KINASE GLRK"/>
    <property type="match status" value="1"/>
</dbReference>
<feature type="domain" description="Histidine kinase" evidence="10">
    <location>
        <begin position="132"/>
        <end position="352"/>
    </location>
</feature>
<dbReference type="InterPro" id="IPR003661">
    <property type="entry name" value="HisK_dim/P_dom"/>
</dbReference>
<dbReference type="GO" id="GO:0005524">
    <property type="term" value="F:ATP binding"/>
    <property type="evidence" value="ECO:0007669"/>
    <property type="project" value="UniProtKB-KW"/>
</dbReference>
<dbReference type="PANTHER" id="PTHR42878">
    <property type="entry name" value="TWO-COMPONENT HISTIDINE KINASE"/>
    <property type="match status" value="1"/>
</dbReference>
<evidence type="ECO:0000259" key="10">
    <source>
        <dbReference type="PROSITE" id="PS50109"/>
    </source>
</evidence>
<dbReference type="InterPro" id="IPR050351">
    <property type="entry name" value="BphY/WalK/GraS-like"/>
</dbReference>
<dbReference type="PROSITE" id="PS50109">
    <property type="entry name" value="HIS_KIN"/>
    <property type="match status" value="1"/>
</dbReference>
<evidence type="ECO:0000256" key="1">
    <source>
        <dbReference type="ARBA" id="ARBA00000085"/>
    </source>
</evidence>
<keyword evidence="5" id="KW-0418">Kinase</keyword>
<keyword evidence="9" id="KW-0472">Membrane</keyword>
<dbReference type="AlphaFoldDB" id="A0A7M2WXL4"/>
<evidence type="ECO:0000256" key="8">
    <source>
        <dbReference type="SAM" id="Coils"/>
    </source>
</evidence>
<dbReference type="SMART" id="SM00388">
    <property type="entry name" value="HisKA"/>
    <property type="match status" value="1"/>
</dbReference>
<keyword evidence="8" id="KW-0175">Coiled coil</keyword>
<evidence type="ECO:0000256" key="9">
    <source>
        <dbReference type="SAM" id="Phobius"/>
    </source>
</evidence>
<keyword evidence="7" id="KW-0902">Two-component regulatory system</keyword>
<dbReference type="Gene3D" id="1.10.287.130">
    <property type="match status" value="1"/>
</dbReference>
<dbReference type="InterPro" id="IPR036097">
    <property type="entry name" value="HisK_dim/P_sf"/>
</dbReference>
<dbReference type="CDD" id="cd00082">
    <property type="entry name" value="HisKA"/>
    <property type="match status" value="1"/>
</dbReference>
<dbReference type="InterPro" id="IPR003594">
    <property type="entry name" value="HATPase_dom"/>
</dbReference>
<dbReference type="InterPro" id="IPR005467">
    <property type="entry name" value="His_kinase_dom"/>
</dbReference>
<dbReference type="Proteomes" id="UP000593765">
    <property type="component" value="Chromosome"/>
</dbReference>
<evidence type="ECO:0000313" key="11">
    <source>
        <dbReference type="EMBL" id="QOV90235.1"/>
    </source>
</evidence>
<dbReference type="EC" id="2.7.13.3" evidence="2"/>
<dbReference type="GO" id="GO:0030295">
    <property type="term" value="F:protein kinase activator activity"/>
    <property type="evidence" value="ECO:0007669"/>
    <property type="project" value="TreeGrafter"/>
</dbReference>
<sequence>MHILSLLFACLGASVAGRVLALDAPEWLGASGALLLVAGGCALIAMQINRRQWGEFMARKLRMVGQLESQVRELEARLKVAELRCQSEEETLAGVAAAVNPLLQAAQAAEAASVPATRPADPAKPSEELIRLISHEARTPLATIHAYSELLLDGEPLDEATRLDFFGIIHTETERLSLVLDSLLNLARIDNGAISVRTEVTSLDSLVAPVVHGVIALADLRKVTVELDLASASQVVEADRELLAQAIRNLLAHVVKHAGPGDRVSVRTSTNTTDRNVLLEITGDRTGIPPKDLPHPLDSFYGGGKKHDRTVPPGAAGLALSRRVIEAIHGGETIVRVSGSACTLGFALPVSQAVTLTPAGLPPAVSLSPVEVKND</sequence>
<dbReference type="Gene3D" id="3.30.565.10">
    <property type="entry name" value="Histidine kinase-like ATPase, C-terminal domain"/>
    <property type="match status" value="1"/>
</dbReference>